<dbReference type="RefSeq" id="WP_055227605.1">
    <property type="nucleotide sequence ID" value="NZ_CAXSRP010000004.1"/>
</dbReference>
<dbReference type="PANTHER" id="PTHR32347:SF14">
    <property type="entry name" value="EFFLUX SYSTEM COMPONENT YKNX-RELATED"/>
    <property type="match status" value="1"/>
</dbReference>
<dbReference type="Gene3D" id="1.10.287.470">
    <property type="entry name" value="Helix hairpin bin"/>
    <property type="match status" value="1"/>
</dbReference>
<dbReference type="Pfam" id="PF25990">
    <property type="entry name" value="Beta-barrel_YknX"/>
    <property type="match status" value="1"/>
</dbReference>
<dbReference type="SUPFAM" id="SSF111369">
    <property type="entry name" value="HlyD-like secretion proteins"/>
    <property type="match status" value="1"/>
</dbReference>
<reference evidence="8 9" key="1">
    <citation type="submission" date="2015-09" db="EMBL/GenBank/DDBJ databases">
        <authorList>
            <consortium name="Pathogen Informatics"/>
        </authorList>
    </citation>
    <scope>NUCLEOTIDE SEQUENCE [LARGE SCALE GENOMIC DNA]</scope>
    <source>
        <strain evidence="8 9">2789STDY5608849</strain>
    </source>
</reference>
<dbReference type="Gene3D" id="2.40.50.100">
    <property type="match status" value="1"/>
</dbReference>
<accession>A0A174DT42</accession>
<protein>
    <submittedName>
        <fullName evidence="8">Multidrug resistance protein MdtN</fullName>
    </submittedName>
</protein>
<feature type="coiled-coil region" evidence="3">
    <location>
        <begin position="101"/>
        <end position="178"/>
    </location>
</feature>
<dbReference type="Gene3D" id="2.40.420.20">
    <property type="match status" value="1"/>
</dbReference>
<dbReference type="AlphaFoldDB" id="A0A174DT42"/>
<evidence type="ECO:0000256" key="2">
    <source>
        <dbReference type="ARBA" id="ARBA00023054"/>
    </source>
</evidence>
<organism evidence="8 9">
    <name type="scientific">Fusicatenibacter saccharivorans</name>
    <dbReference type="NCBI Taxonomy" id="1150298"/>
    <lineage>
        <taxon>Bacteria</taxon>
        <taxon>Bacillati</taxon>
        <taxon>Bacillota</taxon>
        <taxon>Clostridia</taxon>
        <taxon>Lachnospirales</taxon>
        <taxon>Lachnospiraceae</taxon>
        <taxon>Fusicatenibacter</taxon>
    </lineage>
</organism>
<name>A0A174DT42_9FIRM</name>
<gene>
    <name evidence="8" type="ORF">ERS852406_01650</name>
</gene>
<dbReference type="GO" id="GO:0030313">
    <property type="term" value="C:cell envelope"/>
    <property type="evidence" value="ECO:0007669"/>
    <property type="project" value="UniProtKB-SubCell"/>
</dbReference>
<evidence type="ECO:0000256" key="4">
    <source>
        <dbReference type="SAM" id="MobiDB-lite"/>
    </source>
</evidence>
<comment type="subcellular location">
    <subcellularLocation>
        <location evidence="1">Cell envelope</location>
    </subcellularLocation>
</comment>
<evidence type="ECO:0000313" key="8">
    <source>
        <dbReference type="EMBL" id="CUO28762.1"/>
    </source>
</evidence>
<evidence type="ECO:0000259" key="7">
    <source>
        <dbReference type="Pfam" id="PF25990"/>
    </source>
</evidence>
<feature type="chain" id="PRO_5039098067" evidence="5">
    <location>
        <begin position="19"/>
        <end position="484"/>
    </location>
</feature>
<feature type="compositionally biased region" description="Acidic residues" evidence="4">
    <location>
        <begin position="462"/>
        <end position="484"/>
    </location>
</feature>
<dbReference type="EMBL" id="CYYV01000007">
    <property type="protein sequence ID" value="CUO28762.1"/>
    <property type="molecule type" value="Genomic_DNA"/>
</dbReference>
<feature type="region of interest" description="Disordered" evidence="4">
    <location>
        <begin position="393"/>
        <end position="484"/>
    </location>
</feature>
<keyword evidence="2 3" id="KW-0175">Coiled coil</keyword>
<evidence type="ECO:0000256" key="5">
    <source>
        <dbReference type="SAM" id="SignalP"/>
    </source>
</evidence>
<dbReference type="Gene3D" id="2.40.30.170">
    <property type="match status" value="1"/>
</dbReference>
<dbReference type="InterPro" id="IPR058639">
    <property type="entry name" value="BSH_YknX-like"/>
</dbReference>
<keyword evidence="5" id="KW-0732">Signal</keyword>
<feature type="compositionally biased region" description="Acidic residues" evidence="4">
    <location>
        <begin position="406"/>
        <end position="424"/>
    </location>
</feature>
<sequence>MKKKVIAIVCAVAVLAAAGGGVTWHFLGNGTKEDDNVVYVNTVKALTNLGTGNGMENRYAGVVESENTWKVEKNSEKKVKEVYVEVGQEVQVGTPLFSYDTEKFQSDLEQAQLDLERINNELSSMNTNINQLYKDKKQASKDQQASITLEIQEAELDLKKKEYEGKSKQAEIDKLNDNITNATVISEIAGVVKSINNDDSSAGAYSGDSSDNSFLTVLATGDFRVKGQINEQNMSDGSITEGSQVIVHSRVDENQTWTGTVTKIDRENARTGSNNVYSSSGDSMTQSSNYPFYVQLDGTNGLMLGQHVYVEPDIGQQEVKTGIWLSDYFINDIDSNPYVWADDGNGKLEKRSVTLGTHDENMMEYQITDGLKEEDAITFPEDGLEEGMKTVVSTDGSLGQSNPAGGEDDGMMDDGMLDNDDGMVDDGMTQDENGMVDNTMDGAEYSGEEDTTNVIGGADGGEAGENDAADTQEAGSAEDGEVQP</sequence>
<proteinExistence type="predicted"/>
<evidence type="ECO:0000259" key="6">
    <source>
        <dbReference type="Pfam" id="PF25984"/>
    </source>
</evidence>
<feature type="domain" description="YknX-like barrel-sandwich hybrid" evidence="6">
    <location>
        <begin position="78"/>
        <end position="203"/>
    </location>
</feature>
<dbReference type="InterPro" id="IPR058636">
    <property type="entry name" value="Beta-barrel_YknX"/>
</dbReference>
<dbReference type="InterPro" id="IPR050465">
    <property type="entry name" value="UPF0194_transport"/>
</dbReference>
<feature type="compositionally biased region" description="Polar residues" evidence="4">
    <location>
        <begin position="393"/>
        <end position="403"/>
    </location>
</feature>
<feature type="domain" description="YknX-like beta-barrel" evidence="7">
    <location>
        <begin position="223"/>
        <end position="311"/>
    </location>
</feature>
<evidence type="ECO:0000256" key="3">
    <source>
        <dbReference type="SAM" id="Coils"/>
    </source>
</evidence>
<evidence type="ECO:0000256" key="1">
    <source>
        <dbReference type="ARBA" id="ARBA00004196"/>
    </source>
</evidence>
<feature type="signal peptide" evidence="5">
    <location>
        <begin position="1"/>
        <end position="18"/>
    </location>
</feature>
<dbReference type="Proteomes" id="UP000095706">
    <property type="component" value="Unassembled WGS sequence"/>
</dbReference>
<dbReference type="PANTHER" id="PTHR32347">
    <property type="entry name" value="EFFLUX SYSTEM COMPONENT YKNX-RELATED"/>
    <property type="match status" value="1"/>
</dbReference>
<dbReference type="Pfam" id="PF25984">
    <property type="entry name" value="BSH_YknX"/>
    <property type="match status" value="1"/>
</dbReference>
<evidence type="ECO:0000313" key="9">
    <source>
        <dbReference type="Proteomes" id="UP000095706"/>
    </source>
</evidence>